<proteinExistence type="predicted"/>
<evidence type="ECO:0000313" key="1">
    <source>
        <dbReference type="EMBL" id="SVC62550.1"/>
    </source>
</evidence>
<dbReference type="EMBL" id="UINC01101610">
    <property type="protein sequence ID" value="SVC62550.1"/>
    <property type="molecule type" value="Genomic_DNA"/>
</dbReference>
<protein>
    <submittedName>
        <fullName evidence="1">Uncharacterized protein</fullName>
    </submittedName>
</protein>
<dbReference type="AlphaFoldDB" id="A0A382NPL3"/>
<feature type="non-terminal residue" evidence="1">
    <location>
        <position position="40"/>
    </location>
</feature>
<name>A0A382NPL3_9ZZZZ</name>
<gene>
    <name evidence="1" type="ORF">METZ01_LOCUS315404</name>
</gene>
<sequence length="40" mass="4611">MSGLLLQHLWRSDKVQNVKQSHHPDGAAFFIEDDFINQST</sequence>
<organism evidence="1">
    <name type="scientific">marine metagenome</name>
    <dbReference type="NCBI Taxonomy" id="408172"/>
    <lineage>
        <taxon>unclassified sequences</taxon>
        <taxon>metagenomes</taxon>
        <taxon>ecological metagenomes</taxon>
    </lineage>
</organism>
<accession>A0A382NPL3</accession>
<reference evidence="1" key="1">
    <citation type="submission" date="2018-05" db="EMBL/GenBank/DDBJ databases">
        <authorList>
            <person name="Lanie J.A."/>
            <person name="Ng W.-L."/>
            <person name="Kazmierczak K.M."/>
            <person name="Andrzejewski T.M."/>
            <person name="Davidsen T.M."/>
            <person name="Wayne K.J."/>
            <person name="Tettelin H."/>
            <person name="Glass J.I."/>
            <person name="Rusch D."/>
            <person name="Podicherti R."/>
            <person name="Tsui H.-C.T."/>
            <person name="Winkler M.E."/>
        </authorList>
    </citation>
    <scope>NUCLEOTIDE SEQUENCE</scope>
</reference>